<evidence type="ECO:0000313" key="1">
    <source>
        <dbReference type="EMBL" id="GFU30201.1"/>
    </source>
</evidence>
<protein>
    <submittedName>
        <fullName evidence="1">Uncharacterized protein</fullName>
    </submittedName>
</protein>
<sequence>MNLIISDPFQQNCQRTPCCEHDLAGQFIEPLVKQLMLSSTSMVQRSTKLSHSIGTSNMESDDRHFTLPIPTMTRLCLEKAQEA</sequence>
<gene>
    <name evidence="1" type="ORF">NPIL_458691</name>
</gene>
<name>A0A8X6UM04_NEPPI</name>
<dbReference type="Proteomes" id="UP000887013">
    <property type="component" value="Unassembled WGS sequence"/>
</dbReference>
<dbReference type="EMBL" id="BMAW01033435">
    <property type="protein sequence ID" value="GFU30201.1"/>
    <property type="molecule type" value="Genomic_DNA"/>
</dbReference>
<accession>A0A8X6UM04</accession>
<evidence type="ECO:0000313" key="2">
    <source>
        <dbReference type="Proteomes" id="UP000887013"/>
    </source>
</evidence>
<comment type="caution">
    <text evidence="1">The sequence shown here is derived from an EMBL/GenBank/DDBJ whole genome shotgun (WGS) entry which is preliminary data.</text>
</comment>
<dbReference type="AlphaFoldDB" id="A0A8X6UM04"/>
<proteinExistence type="predicted"/>
<keyword evidence="2" id="KW-1185">Reference proteome</keyword>
<reference evidence="1" key="1">
    <citation type="submission" date="2020-08" db="EMBL/GenBank/DDBJ databases">
        <title>Multicomponent nature underlies the extraordinary mechanical properties of spider dragline silk.</title>
        <authorList>
            <person name="Kono N."/>
            <person name="Nakamura H."/>
            <person name="Mori M."/>
            <person name="Yoshida Y."/>
            <person name="Ohtoshi R."/>
            <person name="Malay A.D."/>
            <person name="Moran D.A.P."/>
            <person name="Tomita M."/>
            <person name="Numata K."/>
            <person name="Arakawa K."/>
        </authorList>
    </citation>
    <scope>NUCLEOTIDE SEQUENCE</scope>
</reference>
<organism evidence="1 2">
    <name type="scientific">Nephila pilipes</name>
    <name type="common">Giant wood spider</name>
    <name type="synonym">Nephila maculata</name>
    <dbReference type="NCBI Taxonomy" id="299642"/>
    <lineage>
        <taxon>Eukaryota</taxon>
        <taxon>Metazoa</taxon>
        <taxon>Ecdysozoa</taxon>
        <taxon>Arthropoda</taxon>
        <taxon>Chelicerata</taxon>
        <taxon>Arachnida</taxon>
        <taxon>Araneae</taxon>
        <taxon>Araneomorphae</taxon>
        <taxon>Entelegynae</taxon>
        <taxon>Araneoidea</taxon>
        <taxon>Nephilidae</taxon>
        <taxon>Nephila</taxon>
    </lineage>
</organism>